<proteinExistence type="predicted"/>
<accession>A0ACB7RJE3</accession>
<evidence type="ECO:0000313" key="2">
    <source>
        <dbReference type="Proteomes" id="UP000821845"/>
    </source>
</evidence>
<dbReference type="EMBL" id="CM023489">
    <property type="protein sequence ID" value="KAH6921851.1"/>
    <property type="molecule type" value="Genomic_DNA"/>
</dbReference>
<gene>
    <name evidence="1" type="ORF">HPB50_005412</name>
</gene>
<protein>
    <submittedName>
        <fullName evidence="1">Uncharacterized protein</fullName>
    </submittedName>
</protein>
<comment type="caution">
    <text evidence="1">The sequence shown here is derived from an EMBL/GenBank/DDBJ whole genome shotgun (WGS) entry which is preliminary data.</text>
</comment>
<reference evidence="1" key="1">
    <citation type="submission" date="2020-05" db="EMBL/GenBank/DDBJ databases">
        <title>Large-scale comparative analyses of tick genomes elucidate their genetic diversity and vector capacities.</title>
        <authorList>
            <person name="Jia N."/>
            <person name="Wang J."/>
            <person name="Shi W."/>
            <person name="Du L."/>
            <person name="Sun Y."/>
            <person name="Zhan W."/>
            <person name="Jiang J."/>
            <person name="Wang Q."/>
            <person name="Zhang B."/>
            <person name="Ji P."/>
            <person name="Sakyi L.B."/>
            <person name="Cui X."/>
            <person name="Yuan T."/>
            <person name="Jiang B."/>
            <person name="Yang W."/>
            <person name="Lam T.T.-Y."/>
            <person name="Chang Q."/>
            <person name="Ding S."/>
            <person name="Wang X."/>
            <person name="Zhu J."/>
            <person name="Ruan X."/>
            <person name="Zhao L."/>
            <person name="Wei J."/>
            <person name="Que T."/>
            <person name="Du C."/>
            <person name="Cheng J."/>
            <person name="Dai P."/>
            <person name="Han X."/>
            <person name="Huang E."/>
            <person name="Gao Y."/>
            <person name="Liu J."/>
            <person name="Shao H."/>
            <person name="Ye R."/>
            <person name="Li L."/>
            <person name="Wei W."/>
            <person name="Wang X."/>
            <person name="Wang C."/>
            <person name="Yang T."/>
            <person name="Huo Q."/>
            <person name="Li W."/>
            <person name="Guo W."/>
            <person name="Chen H."/>
            <person name="Zhou L."/>
            <person name="Ni X."/>
            <person name="Tian J."/>
            <person name="Zhou Y."/>
            <person name="Sheng Y."/>
            <person name="Liu T."/>
            <person name="Pan Y."/>
            <person name="Xia L."/>
            <person name="Li J."/>
            <person name="Zhao F."/>
            <person name="Cao W."/>
        </authorList>
    </citation>
    <scope>NUCLEOTIDE SEQUENCE</scope>
    <source>
        <strain evidence="1">Hyas-2018</strain>
    </source>
</reference>
<name>A0ACB7RJE3_HYAAI</name>
<evidence type="ECO:0000313" key="1">
    <source>
        <dbReference type="EMBL" id="KAH6921851.1"/>
    </source>
</evidence>
<dbReference type="Proteomes" id="UP000821845">
    <property type="component" value="Chromosome 9"/>
</dbReference>
<sequence length="1249" mass="135686">MNLKLFLHLCPVKVRPVQKNRKIASNLDGAEDKETSAKSAEDDLEGEAEGGDSTVADHTKECLSKAGPSVHEEGGNAEEALSTGSLTPSLGDDDANCTNATIDTCFSEPFPTFSEVMAECQPFIEDKKNEAIKDEETTAELAAEDEPKASAMSEPEPTVEEPPQSLRSKDAKEGVATRNRKASKVADQLPSTSHQATRRGARKKQPVEAEAPVEDTLSSVEQPVAPQSATPQHSNKARRGRPFRSALGREAVPTIVVTKIIEDVDQSEEPEPDLVEDHANSVRQPKAMQLAPLQQSNRARRGRPFRSAVGRNAGKPSVMVIETIEDSEQSECEPDPDRLSAQDTESIDGTLSEASEGLVPSRGKAIPQPEASKVSRRGARSTKQLLQLGAKQAAEETASEPDVDRLSAQDTESIHGTPSNTTAKLTPSEGKAVPSLSLRRASQRDARNTRLSLRQDAEQADEAASEGPAAENSEGPAQDARPSPSGRASTKTRSGRKEEASNLPEAHVSLERVELSQSSQTSQRGKRGVKQPQEEDEPPIQRSLDDSAQSLSTEPRSQASQTSRQGRRNVKQPETRDILTPEETGDAPPIQSALDDSTQSLSLDSQSRSSRSSRLGRQKGKQSKTHDNRRTSRRARLGRRNVEGPDALESLTPEETGDLEAQDAKPSRRGRKVPKLSQEAGGSAVAVAGKNSLTPASADHEPGTRRARRRGDSAEQSSQSKQIRLTPEAAEAEPREHDTGTEAEPQSPQTRRGRKAARPARNRRASKNSPEEDVARETLEKVKPPESKSSKPPRATNLSLPQPAAATCPSEVPVKVEPPSPRVSQRSSTRTTKAQSEETELVNDGDSAKVSSKSKHKVTKLKPEDVAVAETKASSSASTSHPTSSRMPALSAHIPVTRKRDARRNSGKDDPSPTATLPVLKALEEASPQCPVRRVGRKRHVASMSFGEPRHKSDSEATDNEQETLDEVVVNIGSKSRRKAPAKEVAVKQELEQKAPARRGKRKADLPESEPEVSQKAESRQDEQVDSLPVPKKATKVKPKILFTGIEDTTKEQQVVRDLGGTIATSATVCTHLVVDKFKRTVKALCCIGKGTPIVDIAWIKKCQEAGTFVTCVIMSQLARPQFHGLLKSYLRKHITIALTLAAVGGVAWRFMVCNPRKQRYADFYRNYDGDAEAEKMMDLGTLNELCPAKCASLYYILRDCPQMKKLAHCQGVRILEQWEDAAKPGPRSTNLGREVGGASYEDTYFLVT</sequence>
<organism evidence="1 2">
    <name type="scientific">Hyalomma asiaticum</name>
    <name type="common">Tick</name>
    <dbReference type="NCBI Taxonomy" id="266040"/>
    <lineage>
        <taxon>Eukaryota</taxon>
        <taxon>Metazoa</taxon>
        <taxon>Ecdysozoa</taxon>
        <taxon>Arthropoda</taxon>
        <taxon>Chelicerata</taxon>
        <taxon>Arachnida</taxon>
        <taxon>Acari</taxon>
        <taxon>Parasitiformes</taxon>
        <taxon>Ixodida</taxon>
        <taxon>Ixodoidea</taxon>
        <taxon>Ixodidae</taxon>
        <taxon>Hyalomminae</taxon>
        <taxon>Hyalomma</taxon>
    </lineage>
</organism>
<keyword evidence="2" id="KW-1185">Reference proteome</keyword>